<evidence type="ECO:0000256" key="7">
    <source>
        <dbReference type="SAM" id="Coils"/>
    </source>
</evidence>
<dbReference type="CDD" id="cd16922">
    <property type="entry name" value="HATPase_EvgS-ArcB-TorS-like"/>
    <property type="match status" value="1"/>
</dbReference>
<dbReference type="Gene3D" id="3.30.565.10">
    <property type="entry name" value="Histidine kinase-like ATPase, C-terminal domain"/>
    <property type="match status" value="1"/>
</dbReference>
<dbReference type="PROSITE" id="PS50113">
    <property type="entry name" value="PAC"/>
    <property type="match status" value="2"/>
</dbReference>
<feature type="domain" description="PAS" evidence="10">
    <location>
        <begin position="534"/>
        <end position="590"/>
    </location>
</feature>
<dbReference type="InterPro" id="IPR013655">
    <property type="entry name" value="PAS_fold_3"/>
</dbReference>
<organism evidence="12 13">
    <name type="scientific">Carboxylicivirga marina</name>
    <dbReference type="NCBI Taxonomy" id="2800988"/>
    <lineage>
        <taxon>Bacteria</taxon>
        <taxon>Pseudomonadati</taxon>
        <taxon>Bacteroidota</taxon>
        <taxon>Bacteroidia</taxon>
        <taxon>Marinilabiliales</taxon>
        <taxon>Marinilabiliaceae</taxon>
        <taxon>Carboxylicivirga</taxon>
    </lineage>
</organism>
<reference evidence="12 13" key="1">
    <citation type="submission" date="2021-01" db="EMBL/GenBank/DDBJ databases">
        <title>Carboxyliciviraga sp.nov., isolated from coastal sediments.</title>
        <authorList>
            <person name="Lu D."/>
            <person name="Zhang T."/>
        </authorList>
    </citation>
    <scope>NUCLEOTIDE SEQUENCE [LARGE SCALE GENOMIC DNA]</scope>
    <source>
        <strain evidence="12 13">N1Y132</strain>
    </source>
</reference>
<keyword evidence="7" id="KW-0175">Coiled coil</keyword>
<evidence type="ECO:0000259" key="11">
    <source>
        <dbReference type="PROSITE" id="PS50113"/>
    </source>
</evidence>
<dbReference type="Gene3D" id="3.40.50.2300">
    <property type="match status" value="1"/>
</dbReference>
<feature type="modified residue" description="4-aspartylphosphate" evidence="6">
    <location>
        <position position="955"/>
    </location>
</feature>
<dbReference type="CDD" id="cd00082">
    <property type="entry name" value="HisKA"/>
    <property type="match status" value="1"/>
</dbReference>
<dbReference type="PRINTS" id="PR00344">
    <property type="entry name" value="BCTRLSENSOR"/>
</dbReference>
<dbReference type="InterPro" id="IPR005467">
    <property type="entry name" value="His_kinase_dom"/>
</dbReference>
<evidence type="ECO:0000259" key="9">
    <source>
        <dbReference type="PROSITE" id="PS50110"/>
    </source>
</evidence>
<dbReference type="RefSeq" id="WP_200464099.1">
    <property type="nucleotide sequence ID" value="NZ_JAENRR010000009.1"/>
</dbReference>
<keyword evidence="13" id="KW-1185">Reference proteome</keyword>
<gene>
    <name evidence="12" type="ORF">JIV24_05950</name>
</gene>
<evidence type="ECO:0000256" key="3">
    <source>
        <dbReference type="ARBA" id="ARBA00022553"/>
    </source>
</evidence>
<dbReference type="Gene3D" id="1.10.287.130">
    <property type="match status" value="1"/>
</dbReference>
<evidence type="ECO:0000256" key="5">
    <source>
        <dbReference type="ARBA" id="ARBA00022777"/>
    </source>
</evidence>
<evidence type="ECO:0000313" key="13">
    <source>
        <dbReference type="Proteomes" id="UP000605676"/>
    </source>
</evidence>
<dbReference type="InterPro" id="IPR004358">
    <property type="entry name" value="Sig_transdc_His_kin-like_C"/>
</dbReference>
<dbReference type="PROSITE" id="PS50112">
    <property type="entry name" value="PAS"/>
    <property type="match status" value="2"/>
</dbReference>
<feature type="domain" description="Histidine kinase" evidence="8">
    <location>
        <begin position="661"/>
        <end position="883"/>
    </location>
</feature>
<feature type="domain" description="Response regulatory" evidence="9">
    <location>
        <begin position="906"/>
        <end position="1022"/>
    </location>
</feature>
<dbReference type="InterPro" id="IPR000700">
    <property type="entry name" value="PAS-assoc_C"/>
</dbReference>
<feature type="domain" description="PAS" evidence="10">
    <location>
        <begin position="280"/>
        <end position="349"/>
    </location>
</feature>
<comment type="catalytic activity">
    <reaction evidence="1">
        <text>ATP + protein L-histidine = ADP + protein N-phospho-L-histidine.</text>
        <dbReference type="EC" id="2.7.13.3"/>
    </reaction>
</comment>
<dbReference type="NCBIfam" id="TIGR00229">
    <property type="entry name" value="sensory_box"/>
    <property type="match status" value="2"/>
</dbReference>
<dbReference type="InterPro" id="IPR013656">
    <property type="entry name" value="PAS_4"/>
</dbReference>
<dbReference type="CDD" id="cd00130">
    <property type="entry name" value="PAS"/>
    <property type="match status" value="2"/>
</dbReference>
<dbReference type="InterPro" id="IPR036890">
    <property type="entry name" value="HATPase_C_sf"/>
</dbReference>
<dbReference type="Pfam" id="PF00512">
    <property type="entry name" value="HisKA"/>
    <property type="match status" value="1"/>
</dbReference>
<dbReference type="PROSITE" id="PS50109">
    <property type="entry name" value="HIS_KIN"/>
    <property type="match status" value="1"/>
</dbReference>
<evidence type="ECO:0000256" key="1">
    <source>
        <dbReference type="ARBA" id="ARBA00000085"/>
    </source>
</evidence>
<proteinExistence type="predicted"/>
<evidence type="ECO:0000256" key="6">
    <source>
        <dbReference type="PROSITE-ProRule" id="PRU00169"/>
    </source>
</evidence>
<accession>A0ABS1HGS8</accession>
<evidence type="ECO:0000259" key="8">
    <source>
        <dbReference type="PROSITE" id="PS50109"/>
    </source>
</evidence>
<dbReference type="SUPFAM" id="SSF52172">
    <property type="entry name" value="CheY-like"/>
    <property type="match status" value="1"/>
</dbReference>
<keyword evidence="3 6" id="KW-0597">Phosphoprotein</keyword>
<dbReference type="Pfam" id="PF00072">
    <property type="entry name" value="Response_reg"/>
    <property type="match status" value="1"/>
</dbReference>
<dbReference type="SUPFAM" id="SSF55874">
    <property type="entry name" value="ATPase domain of HSP90 chaperone/DNA topoisomerase II/histidine kinase"/>
    <property type="match status" value="1"/>
</dbReference>
<feature type="coiled-coil region" evidence="7">
    <location>
        <begin position="260"/>
        <end position="290"/>
    </location>
</feature>
<dbReference type="PANTHER" id="PTHR43047">
    <property type="entry name" value="TWO-COMPONENT HISTIDINE PROTEIN KINASE"/>
    <property type="match status" value="1"/>
</dbReference>
<dbReference type="SMART" id="SM00091">
    <property type="entry name" value="PAS"/>
    <property type="match status" value="4"/>
</dbReference>
<dbReference type="PROSITE" id="PS50110">
    <property type="entry name" value="RESPONSE_REGULATORY"/>
    <property type="match status" value="1"/>
</dbReference>
<evidence type="ECO:0000313" key="12">
    <source>
        <dbReference type="EMBL" id="MBK3516876.1"/>
    </source>
</evidence>
<dbReference type="InterPro" id="IPR036097">
    <property type="entry name" value="HisK_dim/P_sf"/>
</dbReference>
<dbReference type="Pfam" id="PF02518">
    <property type="entry name" value="HATPase_c"/>
    <property type="match status" value="1"/>
</dbReference>
<dbReference type="CDD" id="cd17546">
    <property type="entry name" value="REC_hyHK_CKI1_RcsC-like"/>
    <property type="match status" value="1"/>
</dbReference>
<dbReference type="Pfam" id="PF08447">
    <property type="entry name" value="PAS_3"/>
    <property type="match status" value="1"/>
</dbReference>
<dbReference type="SMART" id="SM00086">
    <property type="entry name" value="PAC"/>
    <property type="match status" value="3"/>
</dbReference>
<dbReference type="InterPro" id="IPR003594">
    <property type="entry name" value="HATPase_dom"/>
</dbReference>
<feature type="domain" description="PAC" evidence="11">
    <location>
        <begin position="220"/>
        <end position="272"/>
    </location>
</feature>
<dbReference type="InterPro" id="IPR000014">
    <property type="entry name" value="PAS"/>
</dbReference>
<dbReference type="SMART" id="SM00448">
    <property type="entry name" value="REC"/>
    <property type="match status" value="1"/>
</dbReference>
<dbReference type="EMBL" id="JAENRR010000009">
    <property type="protein sequence ID" value="MBK3516876.1"/>
    <property type="molecule type" value="Genomic_DNA"/>
</dbReference>
<dbReference type="Pfam" id="PF08448">
    <property type="entry name" value="PAS_4"/>
    <property type="match status" value="1"/>
</dbReference>
<protein>
    <recommendedName>
        <fullName evidence="2">histidine kinase</fullName>
        <ecNumber evidence="2">2.7.13.3</ecNumber>
    </recommendedName>
</protein>
<dbReference type="InterPro" id="IPR035965">
    <property type="entry name" value="PAS-like_dom_sf"/>
</dbReference>
<keyword evidence="5" id="KW-0418">Kinase</keyword>
<dbReference type="Proteomes" id="UP000605676">
    <property type="component" value="Unassembled WGS sequence"/>
</dbReference>
<dbReference type="SMART" id="SM00387">
    <property type="entry name" value="HATPase_c"/>
    <property type="match status" value="1"/>
</dbReference>
<evidence type="ECO:0000259" key="10">
    <source>
        <dbReference type="PROSITE" id="PS50112"/>
    </source>
</evidence>
<keyword evidence="4" id="KW-0808">Transferase</keyword>
<name>A0ABS1HGS8_9BACT</name>
<dbReference type="EC" id="2.7.13.3" evidence="2"/>
<dbReference type="InterPro" id="IPR001789">
    <property type="entry name" value="Sig_transdc_resp-reg_receiver"/>
</dbReference>
<dbReference type="InterPro" id="IPR003661">
    <property type="entry name" value="HisK_dim/P_dom"/>
</dbReference>
<evidence type="ECO:0000256" key="4">
    <source>
        <dbReference type="ARBA" id="ARBA00022679"/>
    </source>
</evidence>
<evidence type="ECO:0000256" key="2">
    <source>
        <dbReference type="ARBA" id="ARBA00012438"/>
    </source>
</evidence>
<dbReference type="InterPro" id="IPR011006">
    <property type="entry name" value="CheY-like_superfamily"/>
</dbReference>
<feature type="domain" description="PAC" evidence="11">
    <location>
        <begin position="353"/>
        <end position="405"/>
    </location>
</feature>
<dbReference type="InterPro" id="IPR001610">
    <property type="entry name" value="PAC"/>
</dbReference>
<comment type="caution">
    <text evidence="12">The sequence shown here is derived from an EMBL/GenBank/DDBJ whole genome shotgun (WGS) entry which is preliminary data.</text>
</comment>
<sequence length="1127" mass="129582">MLNIEILKRWNVQLNTINKVVGCDFSCIVNQHSERIQIVSEAKCGEKNQDYHQEILTILNTQVKGFELTDELQSVLKKHLEIGKLIAIKPIRKDCSNQWGYLILISSAYNELTHEELEMLEAMITNFSNDLELFYQVVTNQRPFDQRLINFLVESTSGVPWRMDFKTNEFKYVGSEGKRILGYEHEDWPTFEKWAACIHPDDREWATNYCYNCSIQDLNHVFEYRLIQKDGKIIWVRDIVIVKRDKQNEIAELVGFMINITHIKANEEDLKEANNRLEKEKNLLNNFIDTISAFVFIKDLDGKWLTVNRFYEEFYDLPRSSFIGKPLDGFIPDDVASYLKEKEQLVVSQKDVVNFEYSICDYRGDKKWFYASYFPVLNEKNEVENVCGTSVDITKIKELENESEKLNQQLEFVLNVTNTQLFIVDEQHEIIYNSKKGEAIREKCYKHLRGQEKKCSKCPRDHSSLDTLTTYYQTSHENNSVNYQVTTFPFKNNQGRVNIAVVRVDITDRIEIEKKIGQLNEQLEMSMLAGHIAFFEYDFNKNTFTSNKHVSDIVGFDISDNIDNNWLLSRVHPADQSKINERIKGFVGGASDNSELEFRFLNAKQQYLWLSVYINLGNKESQSITGIIQNITRHKELLIELEMERKKSKAANEAKTNFIASMSHEIRTPMNAILGFSDIMSKNLKDSVYKNYIHSIKTSGKLLLSLINDILDVSKIEAGKVSLKYEPTNIKQLLVDISETLRYSVNVKGLEMQVVHPENIPNRLFVDELRMKQIFLNLMNNAVKYTNEGSVTISYYFNKNREQGKGELFFTVTDTGVGIKADRQKAIFEPFEQEGKTINKHVQGTGLGLSIINKLVKLMNGSISLKSIEGSGSQFSIQIPGVMYDENDDEMTSVPENSLVKFNDESILIIDDIESNLDILELLLVNLGLKVEAIDNGREALKIIEKRTFDIVMCDINMPDMNGFEVLERMQMGGLNKNLKVIAVTASTLDQEVEEIMNAGFDDILTKPISEQSIIDVVSKYCINSAESVNEDCGEDLNEVFSKEDGLKLFNLLDDKATSIYLRLKQRTSTNDLNAFNQALEDCLNTVTIPLVLNYQKDIDIAIKSFDFESIQNLINNYESILNKLSK</sequence>
<dbReference type="SMART" id="SM00388">
    <property type="entry name" value="HisKA"/>
    <property type="match status" value="1"/>
</dbReference>
<dbReference type="SUPFAM" id="SSF47384">
    <property type="entry name" value="Homodimeric domain of signal transducing histidine kinase"/>
    <property type="match status" value="1"/>
</dbReference>
<dbReference type="SUPFAM" id="SSF55785">
    <property type="entry name" value="PYP-like sensor domain (PAS domain)"/>
    <property type="match status" value="3"/>
</dbReference>
<dbReference type="Gene3D" id="3.30.450.20">
    <property type="entry name" value="PAS domain"/>
    <property type="match status" value="3"/>
</dbReference>